<evidence type="ECO:0000313" key="3">
    <source>
        <dbReference type="Proteomes" id="UP000255549"/>
    </source>
</evidence>
<dbReference type="InterPro" id="IPR012336">
    <property type="entry name" value="Thioredoxin-like_fold"/>
</dbReference>
<dbReference type="RefSeq" id="WP_019167416.1">
    <property type="nucleotide sequence ID" value="NZ_CAIB01000032.1"/>
</dbReference>
<dbReference type="PANTHER" id="PTHR35272:SF4">
    <property type="entry name" value="THIOL:DISULFIDE INTERCHANGE PROTEIN DSBG"/>
    <property type="match status" value="1"/>
</dbReference>
<dbReference type="Proteomes" id="UP000255549">
    <property type="component" value="Unassembled WGS sequence"/>
</dbReference>
<keyword evidence="3" id="KW-1185">Reference proteome</keyword>
<dbReference type="Gene3D" id="3.40.30.10">
    <property type="entry name" value="Glutaredoxin"/>
    <property type="match status" value="1"/>
</dbReference>
<evidence type="ECO:0000313" key="2">
    <source>
        <dbReference type="EMBL" id="SUM43715.1"/>
    </source>
</evidence>
<feature type="domain" description="Thioredoxin-like fold" evidence="1">
    <location>
        <begin position="47"/>
        <end position="210"/>
    </location>
</feature>
<dbReference type="AlphaFoldDB" id="A0A380FYA4"/>
<proteinExistence type="predicted"/>
<dbReference type="PANTHER" id="PTHR35272">
    <property type="entry name" value="THIOL:DISULFIDE INTERCHANGE PROTEIN DSBC-RELATED"/>
    <property type="match status" value="1"/>
</dbReference>
<keyword evidence="2" id="KW-0449">Lipoprotein</keyword>
<reference evidence="2 3" key="1">
    <citation type="submission" date="2018-06" db="EMBL/GenBank/DDBJ databases">
        <authorList>
            <consortium name="Pathogen Informatics"/>
            <person name="Doyle S."/>
        </authorList>
    </citation>
    <scope>NUCLEOTIDE SEQUENCE [LARGE SCALE GENOMIC DNA]</scope>
    <source>
        <strain evidence="3">NCTC 11048</strain>
    </source>
</reference>
<dbReference type="OrthoDB" id="117402at2"/>
<evidence type="ECO:0000259" key="1">
    <source>
        <dbReference type="Pfam" id="PF13462"/>
    </source>
</evidence>
<dbReference type="Pfam" id="PF13462">
    <property type="entry name" value="Thioredoxin_4"/>
    <property type="match status" value="1"/>
</dbReference>
<protein>
    <submittedName>
        <fullName evidence="2">Putative lipoprotein</fullName>
    </submittedName>
</protein>
<sequence>MKKIYIGLIIFVVLVIFVLVLRPTDVKKNSKEVTFSKDLQTKYTNHSPKIGNSKKNTLVVFEDFKCPYCRILHNNVIKKLDSNIEIRYINMAFLGKDSIKGSRASHAVNIYAPERFSEFHDSLMNQQPENDETLWLTEKKIDNELDKLSLSKEKLKKIKDAYKSKDSKAWKYADKDKKISEKMHVSSSPTVYVNGHYVKEDSYSLKSFKKNIAEYMND</sequence>
<accession>A0A380FYA4</accession>
<dbReference type="InterPro" id="IPR051470">
    <property type="entry name" value="Thiol:disulfide_interchange"/>
</dbReference>
<dbReference type="STRING" id="1141106.GCA_000308095_02431"/>
<gene>
    <name evidence="2" type="primary">bdbD_1</name>
    <name evidence="2" type="ORF">NCTC11048_00103</name>
</gene>
<dbReference type="SUPFAM" id="SSF52833">
    <property type="entry name" value="Thioredoxin-like"/>
    <property type="match status" value="1"/>
</dbReference>
<dbReference type="EMBL" id="UHDP01000001">
    <property type="protein sequence ID" value="SUM43715.1"/>
    <property type="molecule type" value="Genomic_DNA"/>
</dbReference>
<name>A0A380FYA4_STAIN</name>
<dbReference type="InterPro" id="IPR036249">
    <property type="entry name" value="Thioredoxin-like_sf"/>
</dbReference>
<organism evidence="2 3">
    <name type="scientific">Staphylococcus intermedius NCTC 11048</name>
    <dbReference type="NCBI Taxonomy" id="1141106"/>
    <lineage>
        <taxon>Bacteria</taxon>
        <taxon>Bacillati</taxon>
        <taxon>Bacillota</taxon>
        <taxon>Bacilli</taxon>
        <taxon>Bacillales</taxon>
        <taxon>Staphylococcaceae</taxon>
        <taxon>Staphylococcus</taxon>
        <taxon>Staphylococcus intermedius group</taxon>
    </lineage>
</organism>